<keyword evidence="1" id="KW-0472">Membrane</keyword>
<evidence type="ECO:0000313" key="4">
    <source>
        <dbReference type="Proteomes" id="UP001415169"/>
    </source>
</evidence>
<evidence type="ECO:0000313" key="3">
    <source>
        <dbReference type="EMBL" id="GAA4162656.1"/>
    </source>
</evidence>
<feature type="signal peptide" evidence="2">
    <location>
        <begin position="1"/>
        <end position="24"/>
    </location>
</feature>
<protein>
    <recommendedName>
        <fullName evidence="5">Gram-positive cocci surface proteins LPxTG domain-containing protein</fullName>
    </recommendedName>
</protein>
<feature type="chain" id="PRO_5045435101" description="Gram-positive cocci surface proteins LPxTG domain-containing protein" evidence="2">
    <location>
        <begin position="25"/>
        <end position="237"/>
    </location>
</feature>
<keyword evidence="1" id="KW-0812">Transmembrane</keyword>
<reference evidence="3" key="2">
    <citation type="submission" date="2023-12" db="EMBL/GenBank/DDBJ databases">
        <authorList>
            <person name="Sun Q."/>
            <person name="Inoue M."/>
        </authorList>
    </citation>
    <scope>NUCLEOTIDE SEQUENCE</scope>
    <source>
        <strain evidence="3">JCM 17590</strain>
    </source>
</reference>
<accession>A0ABP7ZL71</accession>
<keyword evidence="4" id="KW-1185">Reference proteome</keyword>
<gene>
    <name evidence="3" type="ORF">GCM10022286_21880</name>
</gene>
<proteinExistence type="predicted"/>
<keyword evidence="2" id="KW-0732">Signal</keyword>
<keyword evidence="1" id="KW-1133">Transmembrane helix</keyword>
<dbReference type="Proteomes" id="UP001415169">
    <property type="component" value="Unassembled WGS sequence"/>
</dbReference>
<dbReference type="EMBL" id="BAABBV010000001">
    <property type="protein sequence ID" value="GAA4162656.1"/>
    <property type="molecule type" value="Genomic_DNA"/>
</dbReference>
<evidence type="ECO:0008006" key="5">
    <source>
        <dbReference type="Google" id="ProtNLM"/>
    </source>
</evidence>
<organism evidence="3 4">
    <name type="scientific">Gryllotalpicola daejeonensis</name>
    <dbReference type="NCBI Taxonomy" id="993087"/>
    <lineage>
        <taxon>Bacteria</taxon>
        <taxon>Bacillati</taxon>
        <taxon>Actinomycetota</taxon>
        <taxon>Actinomycetes</taxon>
        <taxon>Micrococcales</taxon>
        <taxon>Microbacteriaceae</taxon>
        <taxon>Gryllotalpicola</taxon>
    </lineage>
</organism>
<feature type="transmembrane region" description="Helical" evidence="1">
    <location>
        <begin position="203"/>
        <end position="224"/>
    </location>
</feature>
<evidence type="ECO:0000256" key="2">
    <source>
        <dbReference type="SAM" id="SignalP"/>
    </source>
</evidence>
<reference evidence="3" key="1">
    <citation type="journal article" date="2014" name="Int. J. Syst. Evol. Microbiol.">
        <title>Complete genome of a new Firmicutes species belonging to the dominant human colonic microbiota ('Ruminococcus bicirculans') reveals two chromosomes and a selective capacity to utilize plant glucans.</title>
        <authorList>
            <consortium name="NISC Comparative Sequencing Program"/>
            <person name="Wegmann U."/>
            <person name="Louis P."/>
            <person name="Goesmann A."/>
            <person name="Henrissat B."/>
            <person name="Duncan S.H."/>
            <person name="Flint H.J."/>
        </authorList>
    </citation>
    <scope>NUCLEOTIDE SEQUENCE</scope>
    <source>
        <strain evidence="3">JCM 17590</strain>
    </source>
</reference>
<sequence>MPAAAVALAASAACAALAASPAHAATPAPSITVVGDPAGTVHLLTPGEAARWYVGETTRNVTVQQLTATLAASGDVQAPADDDLRATQLGLTACSVPWQGATCPGAVTFELAPTSLATIADSTASVSVQGRVPADNYLLITAVLPASSPQSVGGKTTVLRLDLAALGVEPPATNGPAAPAAPGVAAGPGLDLPGGLARTGTRIGVFALLAASAVGTGALLAGVARRRREQLAEGAGR</sequence>
<evidence type="ECO:0000256" key="1">
    <source>
        <dbReference type="SAM" id="Phobius"/>
    </source>
</evidence>
<comment type="caution">
    <text evidence="3">The sequence shown here is derived from an EMBL/GenBank/DDBJ whole genome shotgun (WGS) entry which is preliminary data.</text>
</comment>
<name>A0ABP7ZL71_9MICO</name>